<reference evidence="2" key="1">
    <citation type="submission" date="2023-07" db="EMBL/GenBank/DDBJ databases">
        <title>draft genome sequence of fig (Ficus carica).</title>
        <authorList>
            <person name="Takahashi T."/>
            <person name="Nishimura K."/>
        </authorList>
    </citation>
    <scope>NUCLEOTIDE SEQUENCE</scope>
</reference>
<feature type="compositionally biased region" description="Polar residues" evidence="1">
    <location>
        <begin position="105"/>
        <end position="114"/>
    </location>
</feature>
<name>A0AA87ZFU5_FICCA</name>
<protein>
    <submittedName>
        <fullName evidence="2">Uncharacterized protein</fullName>
    </submittedName>
</protein>
<dbReference type="Proteomes" id="UP001187192">
    <property type="component" value="Unassembled WGS sequence"/>
</dbReference>
<dbReference type="AlphaFoldDB" id="A0AA87ZFU5"/>
<dbReference type="EMBL" id="BTGU01002216">
    <property type="protein sequence ID" value="GMN35508.1"/>
    <property type="molecule type" value="Genomic_DNA"/>
</dbReference>
<accession>A0AA87ZFU5</accession>
<proteinExistence type="predicted"/>
<evidence type="ECO:0000256" key="1">
    <source>
        <dbReference type="SAM" id="MobiDB-lite"/>
    </source>
</evidence>
<sequence length="232" mass="26033">MKKVYRGWKFLQVQTGLGYDPATNRVDCSDETCQSFINIHSECKHLRYEGLRNKELYYNVFDKTHAAGASGYGLVTMGGDNTPYVDYDFNFDNSGTHPFDMEDPTPSTDGQQASTRRRPDIAGLSRSRGSAGKRKQRDATDEMNFSAMQEIAHYFQGQSQSGGGSEQSVEKDGILQCMNIMKGMGIPPHIRTMMRHYFAAHLQIHGPFCGLDDEDRRDIIDSVVNPQPPPAH</sequence>
<keyword evidence="3" id="KW-1185">Reference proteome</keyword>
<gene>
    <name evidence="2" type="ORF">TIFTF001_042237</name>
</gene>
<comment type="caution">
    <text evidence="2">The sequence shown here is derived from an EMBL/GenBank/DDBJ whole genome shotgun (WGS) entry which is preliminary data.</text>
</comment>
<evidence type="ECO:0000313" key="3">
    <source>
        <dbReference type="Proteomes" id="UP001187192"/>
    </source>
</evidence>
<evidence type="ECO:0000313" key="2">
    <source>
        <dbReference type="EMBL" id="GMN35508.1"/>
    </source>
</evidence>
<organism evidence="2 3">
    <name type="scientific">Ficus carica</name>
    <name type="common">Common fig</name>
    <dbReference type="NCBI Taxonomy" id="3494"/>
    <lineage>
        <taxon>Eukaryota</taxon>
        <taxon>Viridiplantae</taxon>
        <taxon>Streptophyta</taxon>
        <taxon>Embryophyta</taxon>
        <taxon>Tracheophyta</taxon>
        <taxon>Spermatophyta</taxon>
        <taxon>Magnoliopsida</taxon>
        <taxon>eudicotyledons</taxon>
        <taxon>Gunneridae</taxon>
        <taxon>Pentapetalae</taxon>
        <taxon>rosids</taxon>
        <taxon>fabids</taxon>
        <taxon>Rosales</taxon>
        <taxon>Moraceae</taxon>
        <taxon>Ficeae</taxon>
        <taxon>Ficus</taxon>
    </lineage>
</organism>
<feature type="region of interest" description="Disordered" evidence="1">
    <location>
        <begin position="95"/>
        <end position="140"/>
    </location>
</feature>